<keyword evidence="2" id="KW-0812">Transmembrane</keyword>
<evidence type="ECO:0000313" key="3">
    <source>
        <dbReference type="EMBL" id="PWK94553.1"/>
    </source>
</evidence>
<dbReference type="InterPro" id="IPR021055">
    <property type="entry name" value="T4BSS_IcmL/DotI"/>
</dbReference>
<keyword evidence="2" id="KW-1133">Transmembrane helix</keyword>
<dbReference type="EMBL" id="QGHF01000010">
    <property type="protein sequence ID" value="PWK94553.1"/>
    <property type="molecule type" value="Genomic_DNA"/>
</dbReference>
<feature type="region of interest" description="Disordered" evidence="1">
    <location>
        <begin position="1"/>
        <end position="20"/>
    </location>
</feature>
<sequence length="225" mass="24945">MSKSDPTLPEQENPPEQAGKHAVAAHIHNSLGTAFAYKCLRIIHWGTGGNTIQAVIIAVLLYFVLHPPVKYFATENGRITQVYATDAPIWNESDVSQFGADTIRYAFTLDFVHYKNEMTAVAPRFDHLGFDGYISALQSSNILSAVRDKRMNLSVSVDPGVITKRGVINGRNAWEFQYPVTYRLQGQNSDGPPSHYILTLRIQQADVREKPLGLEVTQTISTNAG</sequence>
<dbReference type="OrthoDB" id="6367129at2"/>
<evidence type="ECO:0000256" key="1">
    <source>
        <dbReference type="SAM" id="MobiDB-lite"/>
    </source>
</evidence>
<organism evidence="3 4">
    <name type="scientific">Pantoea allii</name>
    <dbReference type="NCBI Taxonomy" id="574096"/>
    <lineage>
        <taxon>Bacteria</taxon>
        <taxon>Pseudomonadati</taxon>
        <taxon>Pseudomonadota</taxon>
        <taxon>Gammaproteobacteria</taxon>
        <taxon>Enterobacterales</taxon>
        <taxon>Erwiniaceae</taxon>
        <taxon>Pantoea</taxon>
    </lineage>
</organism>
<dbReference type="CDD" id="cd16385">
    <property type="entry name" value="IcmL"/>
    <property type="match status" value="1"/>
</dbReference>
<protein>
    <submittedName>
        <fullName evidence="3">Intracellular multiplication protein IcmL</fullName>
    </submittedName>
</protein>
<feature type="transmembrane region" description="Helical" evidence="2">
    <location>
        <begin position="42"/>
        <end position="65"/>
    </location>
</feature>
<name>A0A2V2BCT9_9GAMM</name>
<accession>A0A2V2BCT9</accession>
<dbReference type="Proteomes" id="UP000245981">
    <property type="component" value="Unassembled WGS sequence"/>
</dbReference>
<evidence type="ECO:0000256" key="2">
    <source>
        <dbReference type="SAM" id="Phobius"/>
    </source>
</evidence>
<gene>
    <name evidence="3" type="ORF">C7431_11047</name>
</gene>
<dbReference type="Pfam" id="PF11393">
    <property type="entry name" value="T4BSS_DotI_IcmL"/>
    <property type="match status" value="1"/>
</dbReference>
<dbReference type="AlphaFoldDB" id="A0A2V2BCT9"/>
<proteinExistence type="predicted"/>
<evidence type="ECO:0000313" key="4">
    <source>
        <dbReference type="Proteomes" id="UP000245981"/>
    </source>
</evidence>
<comment type="caution">
    <text evidence="3">The sequence shown here is derived from an EMBL/GenBank/DDBJ whole genome shotgun (WGS) entry which is preliminary data.</text>
</comment>
<keyword evidence="2" id="KW-0472">Membrane</keyword>
<dbReference type="RefSeq" id="WP_109717987.1">
    <property type="nucleotide sequence ID" value="NZ_QGHF01000010.1"/>
</dbReference>
<reference evidence="3 4" key="1">
    <citation type="submission" date="2018-05" db="EMBL/GenBank/DDBJ databases">
        <title>Genomic Encyclopedia of Type Strains, Phase IV (KMG-V): Genome sequencing to study the core and pangenomes of soil and plant-associated prokaryotes.</title>
        <authorList>
            <person name="Whitman W."/>
        </authorList>
    </citation>
    <scope>NUCLEOTIDE SEQUENCE [LARGE SCALE GENOMIC DNA]</scope>
    <source>
        <strain evidence="3 4">PNA 200-10</strain>
    </source>
</reference>